<evidence type="ECO:0000313" key="2">
    <source>
        <dbReference type="Proteomes" id="UP000631300"/>
    </source>
</evidence>
<dbReference type="EMBL" id="BMXP01000009">
    <property type="protein sequence ID" value="GGW93126.1"/>
    <property type="molecule type" value="Genomic_DNA"/>
</dbReference>
<accession>A0A918JPV7</accession>
<dbReference type="Proteomes" id="UP000631300">
    <property type="component" value="Unassembled WGS sequence"/>
</dbReference>
<evidence type="ECO:0000313" key="1">
    <source>
        <dbReference type="EMBL" id="GGW93126.1"/>
    </source>
</evidence>
<dbReference type="AlphaFoldDB" id="A0A918JPV7"/>
<reference evidence="1" key="1">
    <citation type="journal article" date="2014" name="Int. J. Syst. Evol. Microbiol.">
        <title>Complete genome sequence of Corynebacterium casei LMG S-19264T (=DSM 44701T), isolated from a smear-ripened cheese.</title>
        <authorList>
            <consortium name="US DOE Joint Genome Institute (JGI-PGF)"/>
            <person name="Walter F."/>
            <person name="Albersmeier A."/>
            <person name="Kalinowski J."/>
            <person name="Ruckert C."/>
        </authorList>
    </citation>
    <scope>NUCLEOTIDE SEQUENCE</scope>
    <source>
        <strain evidence="1">KCTC 22164</strain>
    </source>
</reference>
<sequence>MLSGLSLSFVYLHLSATALSKVKVLISVTNGFVYERLRTLYSFVGAQLPDLYRDSFYLKKLSA</sequence>
<reference evidence="1" key="2">
    <citation type="submission" date="2020-09" db="EMBL/GenBank/DDBJ databases">
        <authorList>
            <person name="Sun Q."/>
            <person name="Kim S."/>
        </authorList>
    </citation>
    <scope>NUCLEOTIDE SEQUENCE</scope>
    <source>
        <strain evidence="1">KCTC 22164</strain>
    </source>
</reference>
<name>A0A918JPV7_9ALTE</name>
<organism evidence="1 2">
    <name type="scientific">Alteromonas halophila</name>
    <dbReference type="NCBI Taxonomy" id="516698"/>
    <lineage>
        <taxon>Bacteria</taxon>
        <taxon>Pseudomonadati</taxon>
        <taxon>Pseudomonadota</taxon>
        <taxon>Gammaproteobacteria</taxon>
        <taxon>Alteromonadales</taxon>
        <taxon>Alteromonadaceae</taxon>
        <taxon>Alteromonas/Salinimonas group</taxon>
        <taxon>Alteromonas</taxon>
    </lineage>
</organism>
<proteinExistence type="predicted"/>
<gene>
    <name evidence="1" type="ORF">GCM10007391_29270</name>
</gene>
<keyword evidence="2" id="KW-1185">Reference proteome</keyword>
<protein>
    <submittedName>
        <fullName evidence="1">Uncharacterized protein</fullName>
    </submittedName>
</protein>
<comment type="caution">
    <text evidence="1">The sequence shown here is derived from an EMBL/GenBank/DDBJ whole genome shotgun (WGS) entry which is preliminary data.</text>
</comment>